<organism evidence="3">
    <name type="scientific">Paenibacillus sp. SYP-B3998</name>
    <dbReference type="NCBI Taxonomy" id="2678564"/>
    <lineage>
        <taxon>Bacteria</taxon>
        <taxon>Bacillati</taxon>
        <taxon>Bacillota</taxon>
        <taxon>Bacilli</taxon>
        <taxon>Bacillales</taxon>
        <taxon>Paenibacillaceae</taxon>
        <taxon>Paenibacillus</taxon>
    </lineage>
</organism>
<dbReference type="GO" id="GO:0005737">
    <property type="term" value="C:cytoplasm"/>
    <property type="evidence" value="ECO:0007669"/>
    <property type="project" value="TreeGrafter"/>
</dbReference>
<dbReference type="EMBL" id="JAAIKC010000001">
    <property type="protein sequence ID" value="NEW04999.1"/>
    <property type="molecule type" value="Genomic_DNA"/>
</dbReference>
<dbReference type="SUPFAM" id="SSF56059">
    <property type="entry name" value="Glutathione synthetase ATP-binding domain-like"/>
    <property type="match status" value="1"/>
</dbReference>
<evidence type="ECO:0000259" key="2">
    <source>
        <dbReference type="PROSITE" id="PS50975"/>
    </source>
</evidence>
<dbReference type="InterPro" id="IPR013651">
    <property type="entry name" value="ATP-grasp_RimK-type"/>
</dbReference>
<dbReference type="GO" id="GO:0046872">
    <property type="term" value="F:metal ion binding"/>
    <property type="evidence" value="ECO:0007669"/>
    <property type="project" value="InterPro"/>
</dbReference>
<sequence>MQVTNIHNRLIKEKAQEMGIICEPLIPGLEDILLLDNGIKRIYINKTRSNKLPFISGFLSTNKVATNILLRDAGLPIPHFCLVQAYSVEAESFLRQHAPLVVKPFNTNRGVGIVMNIRDPLELQAAIEHALSFSSHVILQEQAEGRDYRILVIDKTVVGVLETCPPSVTGDGVSTIQELIERANQDPRRGTKDQNTPLMHIPIDQPLILHLQSLQLQLSSILPLGELVQVRLNSNDFTGGANIDRTDEICMENIDIAIKAADLLGIDVAGIDLRCPHISQPVSITGGGIIEVNVLPGMDSHVLPSEGKSRDVIGAYLRYLFQ</sequence>
<dbReference type="Gene3D" id="3.30.470.20">
    <property type="entry name" value="ATP-grasp fold, B domain"/>
    <property type="match status" value="2"/>
</dbReference>
<dbReference type="Pfam" id="PF08443">
    <property type="entry name" value="RimK"/>
    <property type="match status" value="1"/>
</dbReference>
<proteinExistence type="predicted"/>
<name>A0A6G3ZTT2_9BACL</name>
<dbReference type="Gene3D" id="3.30.1490.20">
    <property type="entry name" value="ATP-grasp fold, A domain"/>
    <property type="match status" value="1"/>
</dbReference>
<feature type="domain" description="ATP-grasp" evidence="2">
    <location>
        <begin position="67"/>
        <end position="321"/>
    </location>
</feature>
<keyword evidence="1" id="KW-0547">Nucleotide-binding</keyword>
<comment type="caution">
    <text evidence="3">The sequence shown here is derived from an EMBL/GenBank/DDBJ whole genome shotgun (WGS) entry which is preliminary data.</text>
</comment>
<dbReference type="InterPro" id="IPR011761">
    <property type="entry name" value="ATP-grasp"/>
</dbReference>
<accession>A0A6G3ZTT2</accession>
<dbReference type="AlphaFoldDB" id="A0A6G3ZTT2"/>
<gene>
    <name evidence="3" type="ORF">GK047_03065</name>
</gene>
<dbReference type="PROSITE" id="PS50975">
    <property type="entry name" value="ATP_GRASP"/>
    <property type="match status" value="1"/>
</dbReference>
<dbReference type="PANTHER" id="PTHR21621">
    <property type="entry name" value="RIBOSOMAL PROTEIN S6 MODIFICATION PROTEIN"/>
    <property type="match status" value="1"/>
</dbReference>
<reference evidence="3" key="1">
    <citation type="submission" date="2020-02" db="EMBL/GenBank/DDBJ databases">
        <authorList>
            <person name="Shen X.-R."/>
            <person name="Zhang Y.-X."/>
        </authorList>
    </citation>
    <scope>NUCLEOTIDE SEQUENCE</scope>
    <source>
        <strain evidence="3">SYP-B3998</strain>
    </source>
</reference>
<dbReference type="PANTHER" id="PTHR21621:SF0">
    <property type="entry name" value="BETA-CITRYLGLUTAMATE SYNTHASE B-RELATED"/>
    <property type="match status" value="1"/>
</dbReference>
<evidence type="ECO:0000256" key="1">
    <source>
        <dbReference type="PROSITE-ProRule" id="PRU00409"/>
    </source>
</evidence>
<protein>
    <recommendedName>
        <fullName evidence="2">ATP-grasp domain-containing protein</fullName>
    </recommendedName>
</protein>
<evidence type="ECO:0000313" key="3">
    <source>
        <dbReference type="EMBL" id="NEW04999.1"/>
    </source>
</evidence>
<dbReference type="InterPro" id="IPR013815">
    <property type="entry name" value="ATP_grasp_subdomain_1"/>
</dbReference>
<keyword evidence="1" id="KW-0067">ATP-binding</keyword>
<dbReference type="GO" id="GO:0016879">
    <property type="term" value="F:ligase activity, forming carbon-nitrogen bonds"/>
    <property type="evidence" value="ECO:0007669"/>
    <property type="project" value="TreeGrafter"/>
</dbReference>
<dbReference type="RefSeq" id="WP_163940957.1">
    <property type="nucleotide sequence ID" value="NZ_JAAIKC010000001.1"/>
</dbReference>
<dbReference type="GO" id="GO:0005524">
    <property type="term" value="F:ATP binding"/>
    <property type="evidence" value="ECO:0007669"/>
    <property type="project" value="UniProtKB-UniRule"/>
</dbReference>